<organism evidence="4 5">
    <name type="scientific">Actinomadura citrea</name>
    <dbReference type="NCBI Taxonomy" id="46158"/>
    <lineage>
        <taxon>Bacteria</taxon>
        <taxon>Bacillati</taxon>
        <taxon>Actinomycetota</taxon>
        <taxon>Actinomycetes</taxon>
        <taxon>Streptosporangiales</taxon>
        <taxon>Thermomonosporaceae</taxon>
        <taxon>Actinomadura</taxon>
    </lineage>
</organism>
<dbReference type="PANTHER" id="PTHR37042:SF4">
    <property type="entry name" value="OUTER MEMBRANE PROTEIN RV1973"/>
    <property type="match status" value="1"/>
</dbReference>
<comment type="caution">
    <text evidence="4">The sequence shown here is derived from an EMBL/GenBank/DDBJ whole genome shotgun (WGS) entry which is preliminary data.</text>
</comment>
<evidence type="ECO:0000256" key="1">
    <source>
        <dbReference type="ARBA" id="ARBA00004370"/>
    </source>
</evidence>
<proteinExistence type="predicted"/>
<dbReference type="AlphaFoldDB" id="A0A7Y9G5T7"/>
<name>A0A7Y9G5T7_9ACTN</name>
<evidence type="ECO:0000313" key="4">
    <source>
        <dbReference type="EMBL" id="NYE10409.1"/>
    </source>
</evidence>
<dbReference type="Proteomes" id="UP000591272">
    <property type="component" value="Unassembled WGS sequence"/>
</dbReference>
<dbReference type="GO" id="GO:0016020">
    <property type="term" value="C:membrane"/>
    <property type="evidence" value="ECO:0007669"/>
    <property type="project" value="UniProtKB-SubCell"/>
</dbReference>
<dbReference type="RefSeq" id="WP_179831935.1">
    <property type="nucleotide sequence ID" value="NZ_BMRD01000005.1"/>
</dbReference>
<feature type="transmembrane region" description="Helical" evidence="3">
    <location>
        <begin position="20"/>
        <end position="40"/>
    </location>
</feature>
<evidence type="ECO:0000256" key="3">
    <source>
        <dbReference type="SAM" id="Phobius"/>
    </source>
</evidence>
<accession>A0A7Y9G5T7</accession>
<keyword evidence="5" id="KW-1185">Reference proteome</keyword>
<keyword evidence="2 3" id="KW-0472">Membrane</keyword>
<dbReference type="PANTHER" id="PTHR37042">
    <property type="entry name" value="OUTER MEMBRANE PROTEIN RV1973"/>
    <property type="match status" value="1"/>
</dbReference>
<dbReference type="InterPro" id="IPR032710">
    <property type="entry name" value="NTF2-like_dom_sf"/>
</dbReference>
<gene>
    <name evidence="4" type="ORF">BJ999_000705</name>
</gene>
<comment type="subcellular location">
    <subcellularLocation>
        <location evidence="1">Membrane</location>
    </subcellularLocation>
</comment>
<evidence type="ECO:0000256" key="2">
    <source>
        <dbReference type="ARBA" id="ARBA00023136"/>
    </source>
</evidence>
<dbReference type="SUPFAM" id="SSF54427">
    <property type="entry name" value="NTF2-like"/>
    <property type="match status" value="1"/>
</dbReference>
<keyword evidence="3" id="KW-1133">Transmembrane helix</keyword>
<keyword evidence="3" id="KW-0812">Transmembrane</keyword>
<protein>
    <submittedName>
        <fullName evidence="4">Mce-associated membrane protein</fullName>
    </submittedName>
</protein>
<reference evidence="4 5" key="1">
    <citation type="submission" date="2020-07" db="EMBL/GenBank/DDBJ databases">
        <title>Sequencing the genomes of 1000 actinobacteria strains.</title>
        <authorList>
            <person name="Klenk H.-P."/>
        </authorList>
    </citation>
    <scope>NUCLEOTIDE SEQUENCE [LARGE SCALE GENOMIC DNA]</scope>
    <source>
        <strain evidence="4 5">DSM 43461</strain>
    </source>
</reference>
<dbReference type="Gene3D" id="3.10.450.50">
    <property type="match status" value="1"/>
</dbReference>
<sequence>MAELGDRAVQTTAWWRARASSPIALGLAAVLLAALGVWALRQADGLGDDPSTRNTALTDGAATSEVKGAVADMIGKVFSYDYTDPSRTSEAVRAFLTGDAVRRHEAVFGKVREDAPKARTVLSTRVTDSAVTTLTGDRAAVLVFADQQTTRTGDGESTHAPAMLTVTAVRRDGQWKITALDTFTPG</sequence>
<dbReference type="EMBL" id="JACCBT010000001">
    <property type="protein sequence ID" value="NYE10409.1"/>
    <property type="molecule type" value="Genomic_DNA"/>
</dbReference>
<evidence type="ECO:0000313" key="5">
    <source>
        <dbReference type="Proteomes" id="UP000591272"/>
    </source>
</evidence>